<comment type="caution">
    <text evidence="2">The sequence shown here is derived from an EMBL/GenBank/DDBJ whole genome shotgun (WGS) entry which is preliminary data.</text>
</comment>
<feature type="compositionally biased region" description="Polar residues" evidence="1">
    <location>
        <begin position="91"/>
        <end position="108"/>
    </location>
</feature>
<reference evidence="2 3" key="1">
    <citation type="submission" date="2015-09" db="EMBL/GenBank/DDBJ databases">
        <title>Host preference determinants of Valsa canker pathogens revealed by comparative genomics.</title>
        <authorList>
            <person name="Yin Z."/>
            <person name="Huang L."/>
        </authorList>
    </citation>
    <scope>NUCLEOTIDE SEQUENCE [LARGE SCALE GENOMIC DNA]</scope>
    <source>
        <strain evidence="2 3">SXYLt</strain>
    </source>
</reference>
<feature type="region of interest" description="Disordered" evidence="1">
    <location>
        <begin position="276"/>
        <end position="400"/>
    </location>
</feature>
<feature type="compositionally biased region" description="Basic and acidic residues" evidence="1">
    <location>
        <begin position="362"/>
        <end position="372"/>
    </location>
</feature>
<feature type="compositionally biased region" description="Polar residues" evidence="1">
    <location>
        <begin position="334"/>
        <end position="358"/>
    </location>
</feature>
<evidence type="ECO:0000256" key="1">
    <source>
        <dbReference type="SAM" id="MobiDB-lite"/>
    </source>
</evidence>
<gene>
    <name evidence="2" type="ORF">VPNG_10080</name>
</gene>
<feature type="compositionally biased region" description="Basic and acidic residues" evidence="1">
    <location>
        <begin position="389"/>
        <end position="400"/>
    </location>
</feature>
<evidence type="ECO:0000313" key="3">
    <source>
        <dbReference type="Proteomes" id="UP000285146"/>
    </source>
</evidence>
<sequence>MAQPHPTLINLPQPPSQPDTPSEIPIDLSLSSGTPTSTTTSLSALSTTAIKDGHRGHALPNTTHRGHHQHASQGSLDAERADRISRLAGLSNVSQLRSPPNAGSTQPANNNNNNNNNSPQTTPTSVGFPPNAHQSVAPLIQGTPAYFDSNGQPVAVTKMSTVGTASATESDFDMMSTDTNFARDTEVDSASGYVGTGHTEHTDMDVDEDMTNRSVGQFEQEDNMSDDGSASLVGFGEGANSTISGPIYVRRPLPGMDGLQRSGSGLNEGVIMAQRRQRLDREDAAAAAERRDARMMDGVASDDIPSGSSTADEEGFVDTTNSGPVPSSGPFQPGYTSSLRETQHGANTRHNWNHQQPPTAREASERAMREQGIDNGQRVSSSGSPGKRLTFEDQKGPRSG</sequence>
<feature type="region of interest" description="Disordered" evidence="1">
    <location>
        <begin position="91"/>
        <end position="136"/>
    </location>
</feature>
<dbReference type="OrthoDB" id="5315820at2759"/>
<feature type="compositionally biased region" description="Basic and acidic residues" evidence="1">
    <location>
        <begin position="277"/>
        <end position="295"/>
    </location>
</feature>
<dbReference type="AlphaFoldDB" id="A0A423VJ50"/>
<dbReference type="EMBL" id="LKEB01000094">
    <property type="protein sequence ID" value="ROV90950.1"/>
    <property type="molecule type" value="Genomic_DNA"/>
</dbReference>
<dbReference type="Proteomes" id="UP000285146">
    <property type="component" value="Unassembled WGS sequence"/>
</dbReference>
<proteinExistence type="predicted"/>
<dbReference type="InParanoid" id="A0A423VJ50"/>
<protein>
    <submittedName>
        <fullName evidence="2">Uncharacterized protein</fullName>
    </submittedName>
</protein>
<keyword evidence="3" id="KW-1185">Reference proteome</keyword>
<feature type="region of interest" description="Disordered" evidence="1">
    <location>
        <begin position="1"/>
        <end position="79"/>
    </location>
</feature>
<feature type="compositionally biased region" description="Low complexity" evidence="1">
    <location>
        <begin position="28"/>
        <end position="48"/>
    </location>
</feature>
<accession>A0A423VJ50</accession>
<name>A0A423VJ50_9PEZI</name>
<organism evidence="2 3">
    <name type="scientific">Cytospora leucostoma</name>
    <dbReference type="NCBI Taxonomy" id="1230097"/>
    <lineage>
        <taxon>Eukaryota</taxon>
        <taxon>Fungi</taxon>
        <taxon>Dikarya</taxon>
        <taxon>Ascomycota</taxon>
        <taxon>Pezizomycotina</taxon>
        <taxon>Sordariomycetes</taxon>
        <taxon>Sordariomycetidae</taxon>
        <taxon>Diaporthales</taxon>
        <taxon>Cytosporaceae</taxon>
        <taxon>Cytospora</taxon>
    </lineage>
</organism>
<evidence type="ECO:0000313" key="2">
    <source>
        <dbReference type="EMBL" id="ROV90950.1"/>
    </source>
</evidence>
<dbReference type="STRING" id="1230097.A0A423VJ50"/>